<proteinExistence type="predicted"/>
<feature type="compositionally biased region" description="Low complexity" evidence="1">
    <location>
        <begin position="1"/>
        <end position="23"/>
    </location>
</feature>
<evidence type="ECO:0000259" key="2">
    <source>
        <dbReference type="Pfam" id="PF03101"/>
    </source>
</evidence>
<feature type="domain" description="FAR1" evidence="2">
    <location>
        <begin position="77"/>
        <end position="162"/>
    </location>
</feature>
<sequence length="429" mass="48979">MEVGSYSARSSSDNDSWDLNLDPSDGEEEVSHHLAELEVRKKAVNLPAMEVMQNLDDGEDCMPRVGMVFESEEQAYSFYNAYARRLGFSVRKGELKRLKSGRIYLREFLCSRQGYRAKHTRGPPKKPRPQTRTKCRACIRFKVKEDGCWVVRKFIEEHNHNFASQSEVHLLRSQRSCLTMCNGSVSFTRPSKSGIAQATSDANVDLGGSQHLNFKHNDPNNCYQRRRREIYGEGDAQVALNYFRLMQKESPGFSYAVQLEQQNQICNFFWADAKSKIDYSYFGDVVCFDTTFQTNKENMPCAPIVGVNHHGMTVIFGCALLVDETTESFIWLFESFLNAMSGKRPKTILTDQSQAIADAIAKVMPDTHRRLCLWHIYQNAAKHFAHVMKVTGSLRRILKDAFTMLKQKRNFSQIGSLCLTDMTCPTMNG</sequence>
<evidence type="ECO:0000313" key="4">
    <source>
        <dbReference type="EMBL" id="KAK9133206.1"/>
    </source>
</evidence>
<keyword evidence="5" id="KW-1185">Reference proteome</keyword>
<reference evidence="4 5" key="1">
    <citation type="submission" date="2024-01" db="EMBL/GenBank/DDBJ databases">
        <title>Genome assemblies of Stephania.</title>
        <authorList>
            <person name="Yang L."/>
        </authorList>
    </citation>
    <scope>NUCLEOTIDE SEQUENCE [LARGE SCALE GENOMIC DNA]</scope>
    <source>
        <strain evidence="4">JXDWG</strain>
        <tissue evidence="4">Leaf</tissue>
    </source>
</reference>
<dbReference type="Pfam" id="PF10551">
    <property type="entry name" value="MULE"/>
    <property type="match status" value="1"/>
</dbReference>
<feature type="domain" description="MULE transposase" evidence="3">
    <location>
        <begin position="285"/>
        <end position="379"/>
    </location>
</feature>
<dbReference type="PANTHER" id="PTHR47718:SF7">
    <property type="entry name" value="PROTEIN FAR1-RELATED SEQUENCE"/>
    <property type="match status" value="1"/>
</dbReference>
<evidence type="ECO:0000256" key="1">
    <source>
        <dbReference type="SAM" id="MobiDB-lite"/>
    </source>
</evidence>
<dbReference type="InterPro" id="IPR018289">
    <property type="entry name" value="MULE_transposase_dom"/>
</dbReference>
<evidence type="ECO:0008006" key="6">
    <source>
        <dbReference type="Google" id="ProtNLM"/>
    </source>
</evidence>
<evidence type="ECO:0000259" key="3">
    <source>
        <dbReference type="Pfam" id="PF10551"/>
    </source>
</evidence>
<dbReference type="InterPro" id="IPR004330">
    <property type="entry name" value="FAR1_DNA_bnd_dom"/>
</dbReference>
<dbReference type="AlphaFoldDB" id="A0AAP0JFI1"/>
<organism evidence="4 5">
    <name type="scientific">Stephania cephalantha</name>
    <dbReference type="NCBI Taxonomy" id="152367"/>
    <lineage>
        <taxon>Eukaryota</taxon>
        <taxon>Viridiplantae</taxon>
        <taxon>Streptophyta</taxon>
        <taxon>Embryophyta</taxon>
        <taxon>Tracheophyta</taxon>
        <taxon>Spermatophyta</taxon>
        <taxon>Magnoliopsida</taxon>
        <taxon>Ranunculales</taxon>
        <taxon>Menispermaceae</taxon>
        <taxon>Menispermoideae</taxon>
        <taxon>Cissampelideae</taxon>
        <taxon>Stephania</taxon>
    </lineage>
</organism>
<protein>
    <recommendedName>
        <fullName evidence="6">Protein FAR1-RELATED SEQUENCE</fullName>
    </recommendedName>
</protein>
<name>A0AAP0JFI1_9MAGN</name>
<dbReference type="EMBL" id="JBBNAG010000005">
    <property type="protein sequence ID" value="KAK9133206.1"/>
    <property type="molecule type" value="Genomic_DNA"/>
</dbReference>
<evidence type="ECO:0000313" key="5">
    <source>
        <dbReference type="Proteomes" id="UP001419268"/>
    </source>
</evidence>
<feature type="region of interest" description="Disordered" evidence="1">
    <location>
        <begin position="1"/>
        <end position="28"/>
    </location>
</feature>
<gene>
    <name evidence="4" type="ORF">Scep_012734</name>
</gene>
<accession>A0AAP0JFI1</accession>
<dbReference type="PANTHER" id="PTHR47718">
    <property type="entry name" value="OS01G0519700 PROTEIN"/>
    <property type="match status" value="1"/>
</dbReference>
<dbReference type="Proteomes" id="UP001419268">
    <property type="component" value="Unassembled WGS sequence"/>
</dbReference>
<comment type="caution">
    <text evidence="4">The sequence shown here is derived from an EMBL/GenBank/DDBJ whole genome shotgun (WGS) entry which is preliminary data.</text>
</comment>
<dbReference type="Pfam" id="PF03101">
    <property type="entry name" value="FAR1"/>
    <property type="match status" value="1"/>
</dbReference>